<evidence type="ECO:0000313" key="3">
    <source>
        <dbReference type="Proteomes" id="UP000712600"/>
    </source>
</evidence>
<dbReference type="Proteomes" id="UP000712600">
    <property type="component" value="Unassembled WGS sequence"/>
</dbReference>
<name>A0A8S9NXS8_BRACR</name>
<gene>
    <name evidence="2" type="ORF">F2Q69_00009637</name>
</gene>
<organism evidence="2 3">
    <name type="scientific">Brassica cretica</name>
    <name type="common">Mustard</name>
    <dbReference type="NCBI Taxonomy" id="69181"/>
    <lineage>
        <taxon>Eukaryota</taxon>
        <taxon>Viridiplantae</taxon>
        <taxon>Streptophyta</taxon>
        <taxon>Embryophyta</taxon>
        <taxon>Tracheophyta</taxon>
        <taxon>Spermatophyta</taxon>
        <taxon>Magnoliopsida</taxon>
        <taxon>eudicotyledons</taxon>
        <taxon>Gunneridae</taxon>
        <taxon>Pentapetalae</taxon>
        <taxon>rosids</taxon>
        <taxon>malvids</taxon>
        <taxon>Brassicales</taxon>
        <taxon>Brassicaceae</taxon>
        <taxon>Brassiceae</taxon>
        <taxon>Brassica</taxon>
    </lineage>
</organism>
<feature type="compositionally biased region" description="Basic and acidic residues" evidence="1">
    <location>
        <begin position="7"/>
        <end position="25"/>
    </location>
</feature>
<reference evidence="2" key="1">
    <citation type="submission" date="2019-12" db="EMBL/GenBank/DDBJ databases">
        <title>Genome sequencing and annotation of Brassica cretica.</title>
        <authorList>
            <person name="Studholme D.J."/>
            <person name="Sarris P."/>
        </authorList>
    </citation>
    <scope>NUCLEOTIDE SEQUENCE</scope>
    <source>
        <strain evidence="2">PFS-109/04</strain>
        <tissue evidence="2">Leaf</tissue>
    </source>
</reference>
<comment type="caution">
    <text evidence="2">The sequence shown here is derived from an EMBL/GenBank/DDBJ whole genome shotgun (WGS) entry which is preliminary data.</text>
</comment>
<feature type="region of interest" description="Disordered" evidence="1">
    <location>
        <begin position="1"/>
        <end position="121"/>
    </location>
</feature>
<dbReference type="AlphaFoldDB" id="A0A8S9NXS8"/>
<dbReference type="EMBL" id="QGKX02001521">
    <property type="protein sequence ID" value="KAF3508526.1"/>
    <property type="molecule type" value="Genomic_DNA"/>
</dbReference>
<feature type="compositionally biased region" description="Basic and acidic residues" evidence="1">
    <location>
        <begin position="32"/>
        <end position="82"/>
    </location>
</feature>
<accession>A0A8S9NXS8</accession>
<evidence type="ECO:0000256" key="1">
    <source>
        <dbReference type="SAM" id="MobiDB-lite"/>
    </source>
</evidence>
<evidence type="ECO:0000313" key="2">
    <source>
        <dbReference type="EMBL" id="KAF3508526.1"/>
    </source>
</evidence>
<sequence>MTKRDHLRLIHRGEISSRMDQEERSRRRSRRDHGGVEERSRREITEASRRDHGGVERDHGGVATRDHGGVATRDHGGVEEISRRRRERSQRESTVDSRFRREREHEGGVVERTQETLWFPE</sequence>
<proteinExistence type="predicted"/>
<protein>
    <submittedName>
        <fullName evidence="2">Uncharacterized protein</fullName>
    </submittedName>
</protein>
<feature type="compositionally biased region" description="Basic and acidic residues" evidence="1">
    <location>
        <begin position="89"/>
        <end position="114"/>
    </location>
</feature>